<dbReference type="AlphaFoldDB" id="A0A0E9WDC8"/>
<protein>
    <submittedName>
        <fullName evidence="1">Uncharacterized protein</fullName>
    </submittedName>
</protein>
<name>A0A0E9WDC8_ANGAN</name>
<reference evidence="1" key="2">
    <citation type="journal article" date="2015" name="Fish Shellfish Immunol.">
        <title>Early steps in the European eel (Anguilla anguilla)-Vibrio vulnificus interaction in the gills: Role of the RtxA13 toxin.</title>
        <authorList>
            <person name="Callol A."/>
            <person name="Pajuelo D."/>
            <person name="Ebbesson L."/>
            <person name="Teles M."/>
            <person name="MacKenzie S."/>
            <person name="Amaro C."/>
        </authorList>
    </citation>
    <scope>NUCLEOTIDE SEQUENCE</scope>
</reference>
<evidence type="ECO:0000313" key="1">
    <source>
        <dbReference type="EMBL" id="JAH87498.1"/>
    </source>
</evidence>
<sequence>MAQVTGQYMANCYFQSFKKTSVKSPLSVLLLSLKRLSILNVLIDFIFHTRNQFGCPSLNLFQSLYIVLVVQFSEQHNTPSAVKCFGNITGCMQSETKLQSRGKFPAREVAGVEDRSGAHFVSAGHVF</sequence>
<organism evidence="1">
    <name type="scientific">Anguilla anguilla</name>
    <name type="common">European freshwater eel</name>
    <name type="synonym">Muraena anguilla</name>
    <dbReference type="NCBI Taxonomy" id="7936"/>
    <lineage>
        <taxon>Eukaryota</taxon>
        <taxon>Metazoa</taxon>
        <taxon>Chordata</taxon>
        <taxon>Craniata</taxon>
        <taxon>Vertebrata</taxon>
        <taxon>Euteleostomi</taxon>
        <taxon>Actinopterygii</taxon>
        <taxon>Neopterygii</taxon>
        <taxon>Teleostei</taxon>
        <taxon>Anguilliformes</taxon>
        <taxon>Anguillidae</taxon>
        <taxon>Anguilla</taxon>
    </lineage>
</organism>
<reference evidence="1" key="1">
    <citation type="submission" date="2014-11" db="EMBL/GenBank/DDBJ databases">
        <authorList>
            <person name="Amaro Gonzalez C."/>
        </authorList>
    </citation>
    <scope>NUCLEOTIDE SEQUENCE</scope>
</reference>
<proteinExistence type="predicted"/>
<dbReference type="EMBL" id="GBXM01021079">
    <property type="protein sequence ID" value="JAH87498.1"/>
    <property type="molecule type" value="Transcribed_RNA"/>
</dbReference>
<accession>A0A0E9WDC8</accession>